<accession>A0ABV7BW87</accession>
<comment type="caution">
    <text evidence="1">The sequence shown here is derived from an EMBL/GenBank/DDBJ whole genome shotgun (WGS) entry which is preliminary data.</text>
</comment>
<reference evidence="2" key="1">
    <citation type="journal article" date="2019" name="Int. J. Syst. Evol. Microbiol.">
        <title>The Global Catalogue of Microorganisms (GCM) 10K type strain sequencing project: providing services to taxonomists for standard genome sequencing and annotation.</title>
        <authorList>
            <consortium name="The Broad Institute Genomics Platform"/>
            <consortium name="The Broad Institute Genome Sequencing Center for Infectious Disease"/>
            <person name="Wu L."/>
            <person name="Ma J."/>
        </authorList>
    </citation>
    <scope>NUCLEOTIDE SEQUENCE [LARGE SCALE GENOMIC DNA]</scope>
    <source>
        <strain evidence="2">CGMCC 1.16855</strain>
    </source>
</reference>
<keyword evidence="2" id="KW-1185">Reference proteome</keyword>
<dbReference type="Proteomes" id="UP001595420">
    <property type="component" value="Unassembled WGS sequence"/>
</dbReference>
<name>A0ABV7BW87_9PROT</name>
<evidence type="ECO:0000313" key="2">
    <source>
        <dbReference type="Proteomes" id="UP001595420"/>
    </source>
</evidence>
<gene>
    <name evidence="1" type="ORF">ACFOD3_10530</name>
</gene>
<dbReference type="EMBL" id="JBHRSB010000002">
    <property type="protein sequence ID" value="MFC3000330.1"/>
    <property type="molecule type" value="Genomic_DNA"/>
</dbReference>
<dbReference type="RefSeq" id="WP_216836368.1">
    <property type="nucleotide sequence ID" value="NZ_JAFNJS010000002.1"/>
</dbReference>
<organism evidence="1 2">
    <name type="scientific">Falsiroseomonas tokyonensis</name>
    <dbReference type="NCBI Taxonomy" id="430521"/>
    <lineage>
        <taxon>Bacteria</taxon>
        <taxon>Pseudomonadati</taxon>
        <taxon>Pseudomonadota</taxon>
        <taxon>Alphaproteobacteria</taxon>
        <taxon>Acetobacterales</taxon>
        <taxon>Roseomonadaceae</taxon>
        <taxon>Falsiroseomonas</taxon>
    </lineage>
</organism>
<sequence>MVDERAGLPVTTWPRELLLTTILAYRNAHGAGLPEGDCVTLAVNAYLGAGGNPDLAQRAPLQMIASISGRHPEWFWRPAHRRMEREARFWKARRQWPPPLNRSTWPPIPDDT</sequence>
<protein>
    <submittedName>
        <fullName evidence="1">Uncharacterized protein</fullName>
    </submittedName>
</protein>
<evidence type="ECO:0000313" key="1">
    <source>
        <dbReference type="EMBL" id="MFC3000330.1"/>
    </source>
</evidence>
<proteinExistence type="predicted"/>